<dbReference type="EMBL" id="CP121252">
    <property type="protein sequence ID" value="WFP16699.1"/>
    <property type="molecule type" value="Genomic_DNA"/>
</dbReference>
<proteinExistence type="predicted"/>
<gene>
    <name evidence="2" type="ORF">P8192_00805</name>
</gene>
<protein>
    <recommendedName>
        <fullName evidence="4">Lipoprotein antigen</fullName>
    </recommendedName>
</protein>
<name>A0ABY8H6D1_9MICC</name>
<evidence type="ECO:0000313" key="3">
    <source>
        <dbReference type="Proteomes" id="UP001219037"/>
    </source>
</evidence>
<evidence type="ECO:0000313" key="2">
    <source>
        <dbReference type="EMBL" id="WFP16699.1"/>
    </source>
</evidence>
<keyword evidence="3" id="KW-1185">Reference proteome</keyword>
<feature type="signal peptide" evidence="1">
    <location>
        <begin position="1"/>
        <end position="21"/>
    </location>
</feature>
<reference evidence="2 3" key="1">
    <citation type="submission" date="2023-04" db="EMBL/GenBank/DDBJ databases">
        <title>Funneling lignin-derived compounds into biodiesel using alkali-halophilic Citricoccus sp. P2.</title>
        <authorList>
            <person name="Luo C.-B."/>
        </authorList>
    </citation>
    <scope>NUCLEOTIDE SEQUENCE [LARGE SCALE GENOMIC DNA]</scope>
    <source>
        <strain evidence="2 3">P2</strain>
    </source>
</reference>
<organism evidence="2 3">
    <name type="scientific">Citricoccus muralis</name>
    <dbReference type="NCBI Taxonomy" id="169134"/>
    <lineage>
        <taxon>Bacteria</taxon>
        <taxon>Bacillati</taxon>
        <taxon>Actinomycetota</taxon>
        <taxon>Actinomycetes</taxon>
        <taxon>Micrococcales</taxon>
        <taxon>Micrococcaceae</taxon>
        <taxon>Citricoccus</taxon>
    </lineage>
</organism>
<dbReference type="PROSITE" id="PS51257">
    <property type="entry name" value="PROKAR_LIPOPROTEIN"/>
    <property type="match status" value="1"/>
</dbReference>
<evidence type="ECO:0008006" key="4">
    <source>
        <dbReference type="Google" id="ProtNLM"/>
    </source>
</evidence>
<dbReference type="RefSeq" id="WP_270106724.1">
    <property type="nucleotide sequence ID" value="NZ_CP121252.1"/>
</dbReference>
<sequence length="141" mass="14713">MRFTRILTVAVAAAAATTLVACSGGDDVNDAAANTDAGEQKVIEMPDQPGSVEGYVGAADDAELVTCDPQGSALEVEGTVTNPESDDQDYRVYISAMEGGETMGIVQVDVSNVATGETAEWSTEMALTGDDLECVLRVERF</sequence>
<dbReference type="Proteomes" id="UP001219037">
    <property type="component" value="Chromosome"/>
</dbReference>
<accession>A0ABY8H6D1</accession>
<evidence type="ECO:0000256" key="1">
    <source>
        <dbReference type="SAM" id="SignalP"/>
    </source>
</evidence>
<keyword evidence="1" id="KW-0732">Signal</keyword>
<feature type="chain" id="PRO_5046801659" description="Lipoprotein antigen" evidence="1">
    <location>
        <begin position="22"/>
        <end position="141"/>
    </location>
</feature>